<evidence type="ECO:0000313" key="2">
    <source>
        <dbReference type="EMBL" id="KAG6953901.1"/>
    </source>
</evidence>
<feature type="compositionally biased region" description="Basic and acidic residues" evidence="1">
    <location>
        <begin position="166"/>
        <end position="184"/>
    </location>
</feature>
<protein>
    <submittedName>
        <fullName evidence="2">Uncharacterized protein</fullName>
    </submittedName>
</protein>
<evidence type="ECO:0000313" key="3">
    <source>
        <dbReference type="Proteomes" id="UP000709295"/>
    </source>
</evidence>
<dbReference type="Proteomes" id="UP000709295">
    <property type="component" value="Unassembled WGS sequence"/>
</dbReference>
<feature type="region of interest" description="Disordered" evidence="1">
    <location>
        <begin position="155"/>
        <end position="184"/>
    </location>
</feature>
<comment type="caution">
    <text evidence="2">The sequence shown here is derived from an EMBL/GenBank/DDBJ whole genome shotgun (WGS) entry which is preliminary data.</text>
</comment>
<organism evidence="2 3">
    <name type="scientific">Phytophthora aleatoria</name>
    <dbReference type="NCBI Taxonomy" id="2496075"/>
    <lineage>
        <taxon>Eukaryota</taxon>
        <taxon>Sar</taxon>
        <taxon>Stramenopiles</taxon>
        <taxon>Oomycota</taxon>
        <taxon>Peronosporomycetes</taxon>
        <taxon>Peronosporales</taxon>
        <taxon>Peronosporaceae</taxon>
        <taxon>Phytophthora</taxon>
    </lineage>
</organism>
<dbReference type="EMBL" id="JAENGY010000989">
    <property type="protein sequence ID" value="KAG6953901.1"/>
    <property type="molecule type" value="Genomic_DNA"/>
</dbReference>
<name>A0A8J5IAZ7_9STRA</name>
<dbReference type="AlphaFoldDB" id="A0A8J5IAZ7"/>
<evidence type="ECO:0000256" key="1">
    <source>
        <dbReference type="SAM" id="MobiDB-lite"/>
    </source>
</evidence>
<accession>A0A8J5IAZ7</accession>
<keyword evidence="3" id="KW-1185">Reference proteome</keyword>
<sequence length="184" mass="20475">MDLLQAIQNGVLKQKEEEALNPIVFILTAHPRADVSIQPSLYHLHVERLKGGQGTRVTVIDEAQHEVFEPTANVLDDLALLKRKPYLAQFAVWDAKAKSGTNRKTNINVKANIDFHPGQRPLRSQQLLKCLPNRKTTGEALGQSTTKAVHAVTSSKTVSDDVMMEAESKNDETYIGDDPQKERP</sequence>
<gene>
    <name evidence="2" type="ORF">JG688_00012596</name>
</gene>
<proteinExistence type="predicted"/>
<reference evidence="2" key="1">
    <citation type="submission" date="2021-01" db="EMBL/GenBank/DDBJ databases">
        <title>Phytophthora aleatoria, a newly-described species from Pinus radiata is distinct from Phytophthora cactorum isolates based on comparative genomics.</title>
        <authorList>
            <person name="Mcdougal R."/>
            <person name="Panda P."/>
            <person name="Williams N."/>
            <person name="Studholme D.J."/>
        </authorList>
    </citation>
    <scope>NUCLEOTIDE SEQUENCE</scope>
    <source>
        <strain evidence="2">NZFS 4037</strain>
    </source>
</reference>